<reference evidence="5" key="1">
    <citation type="journal article" date="2014" name="Int. J. Syst. Evol. Microbiol.">
        <title>Complete genome sequence of Corynebacterium casei LMG S-19264T (=DSM 44701T), isolated from a smear-ripened cheese.</title>
        <authorList>
            <consortium name="US DOE Joint Genome Institute (JGI-PGF)"/>
            <person name="Walter F."/>
            <person name="Albersmeier A."/>
            <person name="Kalinowski J."/>
            <person name="Ruckert C."/>
        </authorList>
    </citation>
    <scope>NUCLEOTIDE SEQUENCE</scope>
    <source>
        <strain evidence="5">VKM Ac-1401</strain>
    </source>
</reference>
<dbReference type="InterPro" id="IPR015813">
    <property type="entry name" value="Pyrv/PenolPyrv_kinase-like_dom"/>
</dbReference>
<evidence type="ECO:0000256" key="1">
    <source>
        <dbReference type="ARBA" id="ARBA00005568"/>
    </source>
</evidence>
<dbReference type="GO" id="GO:0016832">
    <property type="term" value="F:aldehyde-lyase activity"/>
    <property type="evidence" value="ECO:0007669"/>
    <property type="project" value="TreeGrafter"/>
</dbReference>
<evidence type="ECO:0000313" key="6">
    <source>
        <dbReference type="Proteomes" id="UP001142372"/>
    </source>
</evidence>
<keyword evidence="2" id="KW-0479">Metal-binding</keyword>
<comment type="similarity">
    <text evidence="1">Belongs to the HpcH/HpaI aldolase family.</text>
</comment>
<evidence type="ECO:0000313" key="5">
    <source>
        <dbReference type="EMBL" id="GLJ76265.1"/>
    </source>
</evidence>
<dbReference type="RefSeq" id="WP_271176924.1">
    <property type="nucleotide sequence ID" value="NZ_BAAAJO010000005.1"/>
</dbReference>
<gene>
    <name evidence="5" type="primary">hpcH</name>
    <name evidence="5" type="ORF">GCM10017584_18390</name>
</gene>
<name>A0A9W6H994_9MICO</name>
<dbReference type="InterPro" id="IPR050251">
    <property type="entry name" value="HpcH-HpaI_aldolase"/>
</dbReference>
<comment type="caution">
    <text evidence="5">The sequence shown here is derived from an EMBL/GenBank/DDBJ whole genome shotgun (WGS) entry which is preliminary data.</text>
</comment>
<sequence>MPIRLSAHSQEPTPTFADHLTVTDRPLFGIWSCSGSALVAEICAGSGLDIVLIDGEHSPVSLESILAQLQAVAAYPVVPIVRAPIGDPVIVKQLLDLGAQNILVPMVDSAARAEEMVRAVRYPPLGMRGVGSALARSSRWSRIDDYVGRAADLVSLTVQIETVEGLADAAAIASVDGVDAMLVGPADLAASMGLLGQQSHPDVVAAVEEVIRIGIAAGTPVGVNAFDPAMADRYVEAGAAFVLVGADVTLLARSSEALADRFIADAGVTADADDDTGSDAE</sequence>
<dbReference type="GO" id="GO:0046872">
    <property type="term" value="F:metal ion binding"/>
    <property type="evidence" value="ECO:0007669"/>
    <property type="project" value="UniProtKB-KW"/>
</dbReference>
<organism evidence="5 6">
    <name type="scientific">Leifsonia poae</name>
    <dbReference type="NCBI Taxonomy" id="110933"/>
    <lineage>
        <taxon>Bacteria</taxon>
        <taxon>Bacillati</taxon>
        <taxon>Actinomycetota</taxon>
        <taxon>Actinomycetes</taxon>
        <taxon>Micrococcales</taxon>
        <taxon>Microbacteriaceae</taxon>
        <taxon>Leifsonia</taxon>
    </lineage>
</organism>
<dbReference type="GO" id="GO:0005737">
    <property type="term" value="C:cytoplasm"/>
    <property type="evidence" value="ECO:0007669"/>
    <property type="project" value="TreeGrafter"/>
</dbReference>
<reference evidence="5" key="2">
    <citation type="submission" date="2023-01" db="EMBL/GenBank/DDBJ databases">
        <authorList>
            <person name="Sun Q."/>
            <person name="Evtushenko L."/>
        </authorList>
    </citation>
    <scope>NUCLEOTIDE SEQUENCE</scope>
    <source>
        <strain evidence="5">VKM Ac-1401</strain>
    </source>
</reference>
<accession>A0A9W6H994</accession>
<dbReference type="Proteomes" id="UP001142372">
    <property type="component" value="Unassembled WGS sequence"/>
</dbReference>
<dbReference type="SUPFAM" id="SSF51621">
    <property type="entry name" value="Phosphoenolpyruvate/pyruvate domain"/>
    <property type="match status" value="1"/>
</dbReference>
<keyword evidence="3" id="KW-0456">Lyase</keyword>
<dbReference type="InterPro" id="IPR040442">
    <property type="entry name" value="Pyrv_kinase-like_dom_sf"/>
</dbReference>
<dbReference type="EMBL" id="BSEN01000006">
    <property type="protein sequence ID" value="GLJ76265.1"/>
    <property type="molecule type" value="Genomic_DNA"/>
</dbReference>
<proteinExistence type="inferred from homology"/>
<dbReference type="Gene3D" id="3.20.20.60">
    <property type="entry name" value="Phosphoenolpyruvate-binding domains"/>
    <property type="match status" value="1"/>
</dbReference>
<evidence type="ECO:0000256" key="3">
    <source>
        <dbReference type="ARBA" id="ARBA00023239"/>
    </source>
</evidence>
<dbReference type="Pfam" id="PF03328">
    <property type="entry name" value="HpcH_HpaI"/>
    <property type="match status" value="1"/>
</dbReference>
<dbReference type="PANTHER" id="PTHR30502:SF0">
    <property type="entry name" value="PHOSPHOENOLPYRUVATE CARBOXYLASE FAMILY PROTEIN"/>
    <property type="match status" value="1"/>
</dbReference>
<protein>
    <submittedName>
        <fullName evidence="5">2,4-dihydroxyhept-2-ene-1,7-dioic acid aldolase</fullName>
    </submittedName>
</protein>
<dbReference type="InterPro" id="IPR005000">
    <property type="entry name" value="Aldolase/citrate-lyase_domain"/>
</dbReference>
<evidence type="ECO:0000259" key="4">
    <source>
        <dbReference type="Pfam" id="PF03328"/>
    </source>
</evidence>
<feature type="domain" description="HpcH/HpaI aldolase/citrate lyase" evidence="4">
    <location>
        <begin position="28"/>
        <end position="252"/>
    </location>
</feature>
<keyword evidence="6" id="KW-1185">Reference proteome</keyword>
<dbReference type="PANTHER" id="PTHR30502">
    <property type="entry name" value="2-KETO-3-DEOXY-L-RHAMNONATE ALDOLASE"/>
    <property type="match status" value="1"/>
</dbReference>
<dbReference type="AlphaFoldDB" id="A0A9W6H994"/>
<evidence type="ECO:0000256" key="2">
    <source>
        <dbReference type="ARBA" id="ARBA00022723"/>
    </source>
</evidence>